<sequence>MPARRHEAEPTTRRSVMNISGSTKFPAAADTDYSIWSLEYCHADMPHDFFGGSGLFSNRGIIRIPMLYTLLIGGEVGGKQHVALVDCGFRNDYWLERYAFSNWESPTEVLGHVGISPEDVDVILVSHMHFDHVGNFEAFPNAQLYVQYEEFTGWSSAVDLANHMTTEEQKAWIFSSFDPLDLAKAAQGIADGRIRFVHGDEELLPGVTARLARDSHTFGSQWFKIQTRNGPFVAAGDTVYWYSNIEGMWAPGYVQGNTFNLISLYQTLQEELQGETSRIIPGHDPEVALRHSSWLSPSGNSIAELNLRENDRSRRPDGAPRLLR</sequence>
<evidence type="ECO:0000256" key="1">
    <source>
        <dbReference type="ARBA" id="ARBA00001947"/>
    </source>
</evidence>
<evidence type="ECO:0000256" key="5">
    <source>
        <dbReference type="ARBA" id="ARBA00022833"/>
    </source>
</evidence>
<dbReference type="SMART" id="SM00849">
    <property type="entry name" value="Lactamase_B"/>
    <property type="match status" value="1"/>
</dbReference>
<keyword evidence="3" id="KW-0479">Metal-binding</keyword>
<protein>
    <submittedName>
        <fullName evidence="7">N-acyl homoserine lactonase family protein</fullName>
    </submittedName>
</protein>
<dbReference type="Proteomes" id="UP000295748">
    <property type="component" value="Chromosome"/>
</dbReference>
<comment type="similarity">
    <text evidence="2">Belongs to the metallo-beta-lactamase superfamily.</text>
</comment>
<evidence type="ECO:0000313" key="7">
    <source>
        <dbReference type="EMBL" id="QBR87405.1"/>
    </source>
</evidence>
<organism evidence="7 8">
    <name type="scientific">Microbacterium wangchenii</name>
    <dbReference type="NCBI Taxonomy" id="2541726"/>
    <lineage>
        <taxon>Bacteria</taxon>
        <taxon>Bacillati</taxon>
        <taxon>Actinomycetota</taxon>
        <taxon>Actinomycetes</taxon>
        <taxon>Micrococcales</taxon>
        <taxon>Microbacteriaceae</taxon>
        <taxon>Microbacterium</taxon>
    </lineage>
</organism>
<keyword evidence="4" id="KW-0378">Hydrolase</keyword>
<comment type="cofactor">
    <cofactor evidence="1">
        <name>Zn(2+)</name>
        <dbReference type="ChEBI" id="CHEBI:29105"/>
    </cofactor>
</comment>
<dbReference type="Pfam" id="PF00753">
    <property type="entry name" value="Lactamase_B"/>
    <property type="match status" value="1"/>
</dbReference>
<dbReference type="SUPFAM" id="SSF56281">
    <property type="entry name" value="Metallo-hydrolase/oxidoreductase"/>
    <property type="match status" value="1"/>
</dbReference>
<name>A0ABX5SMQ7_9MICO</name>
<keyword evidence="8" id="KW-1185">Reference proteome</keyword>
<dbReference type="CDD" id="cd07729">
    <property type="entry name" value="AHL_lactonase_MBL-fold"/>
    <property type="match status" value="1"/>
</dbReference>
<evidence type="ECO:0000256" key="4">
    <source>
        <dbReference type="ARBA" id="ARBA00022801"/>
    </source>
</evidence>
<reference evidence="7 8" key="1">
    <citation type="submission" date="2019-03" db="EMBL/GenBank/DDBJ databases">
        <authorList>
            <person name="Dong K."/>
        </authorList>
    </citation>
    <scope>NUCLEOTIDE SEQUENCE [LARGE SCALE GENOMIC DNA]</scope>
    <source>
        <strain evidence="8">dk512</strain>
    </source>
</reference>
<proteinExistence type="inferred from homology"/>
<gene>
    <name evidence="7" type="ORF">E4K62_01015</name>
</gene>
<dbReference type="InterPro" id="IPR036866">
    <property type="entry name" value="RibonucZ/Hydroxyglut_hydro"/>
</dbReference>
<evidence type="ECO:0000256" key="2">
    <source>
        <dbReference type="ARBA" id="ARBA00007749"/>
    </source>
</evidence>
<evidence type="ECO:0000256" key="3">
    <source>
        <dbReference type="ARBA" id="ARBA00022723"/>
    </source>
</evidence>
<keyword evidence="5" id="KW-0862">Zinc</keyword>
<evidence type="ECO:0000259" key="6">
    <source>
        <dbReference type="SMART" id="SM00849"/>
    </source>
</evidence>
<dbReference type="InterPro" id="IPR001279">
    <property type="entry name" value="Metallo-B-lactamas"/>
</dbReference>
<dbReference type="EMBL" id="CP038266">
    <property type="protein sequence ID" value="QBR87405.1"/>
    <property type="molecule type" value="Genomic_DNA"/>
</dbReference>
<dbReference type="InterPro" id="IPR051013">
    <property type="entry name" value="MBL_superfamily_lactonases"/>
</dbReference>
<evidence type="ECO:0000313" key="8">
    <source>
        <dbReference type="Proteomes" id="UP000295748"/>
    </source>
</evidence>
<dbReference type="Gene3D" id="3.60.15.10">
    <property type="entry name" value="Ribonuclease Z/Hydroxyacylglutathione hydrolase-like"/>
    <property type="match status" value="1"/>
</dbReference>
<dbReference type="PANTHER" id="PTHR42978:SF7">
    <property type="entry name" value="METALLO-HYDROLASE RV2300C-RELATED"/>
    <property type="match status" value="1"/>
</dbReference>
<accession>A0ABX5SMQ7</accession>
<feature type="domain" description="Metallo-beta-lactamase" evidence="6">
    <location>
        <begin position="66"/>
        <end position="283"/>
    </location>
</feature>
<dbReference type="PANTHER" id="PTHR42978">
    <property type="entry name" value="QUORUM-QUENCHING LACTONASE YTNP-RELATED-RELATED"/>
    <property type="match status" value="1"/>
</dbReference>